<dbReference type="PIRSF" id="PIRSF016262">
    <property type="entry name" value="LPLase"/>
    <property type="match status" value="1"/>
</dbReference>
<evidence type="ECO:0000313" key="6">
    <source>
        <dbReference type="EMBL" id="SVB54295.1"/>
    </source>
</evidence>
<evidence type="ECO:0000259" key="5">
    <source>
        <dbReference type="PROSITE" id="PS51733"/>
    </source>
</evidence>
<keyword evidence="3" id="KW-0808">Transferase</keyword>
<accession>A0A382EV25</accession>
<dbReference type="SUPFAM" id="SSF55681">
    <property type="entry name" value="Class II aaRS and biotin synthetases"/>
    <property type="match status" value="1"/>
</dbReference>
<evidence type="ECO:0000256" key="1">
    <source>
        <dbReference type="ARBA" id="ARBA00004821"/>
    </source>
</evidence>
<dbReference type="PROSITE" id="PS51733">
    <property type="entry name" value="BPL_LPL_CATALYTIC"/>
    <property type="match status" value="1"/>
</dbReference>
<feature type="domain" description="BPL/LPL catalytic" evidence="5">
    <location>
        <begin position="61"/>
        <end position="241"/>
    </location>
</feature>
<dbReference type="InterPro" id="IPR000544">
    <property type="entry name" value="Octanoyltransferase"/>
</dbReference>
<sequence>MLSGRRMNGCNRAPEEPLMHPATDLMFSNSSSPRIRVRRLGVCSFDDALALQERAARSVRAGGEDELLYVEHPAVITLGRGTTPDQLLTSRRQLAAAGISVIETNRGGGATFHGPGQIVGYPIVSLQRRGIGVRSYLQGLETALIGALKSVGVTAFTRQGLTGVWTEFGKLVAIGIAVQQGITRHGFALNVKTDLESFRNIVSCGLYDPVTSLQKIKWDGDVAEFTRRLAAELESFLGQASVPTSRAVPFARHKVRA</sequence>
<dbReference type="InterPro" id="IPR045864">
    <property type="entry name" value="aa-tRNA-synth_II/BPL/LPL"/>
</dbReference>
<organism evidence="6">
    <name type="scientific">marine metagenome</name>
    <dbReference type="NCBI Taxonomy" id="408172"/>
    <lineage>
        <taxon>unclassified sequences</taxon>
        <taxon>metagenomes</taxon>
        <taxon>ecological metagenomes</taxon>
    </lineage>
</organism>
<name>A0A382EV25_9ZZZZ</name>
<dbReference type="CDD" id="cd16444">
    <property type="entry name" value="LipB"/>
    <property type="match status" value="1"/>
</dbReference>
<dbReference type="Pfam" id="PF21948">
    <property type="entry name" value="LplA-B_cat"/>
    <property type="match status" value="1"/>
</dbReference>
<dbReference type="GO" id="GO:0009249">
    <property type="term" value="P:protein lipoylation"/>
    <property type="evidence" value="ECO:0007669"/>
    <property type="project" value="InterPro"/>
</dbReference>
<dbReference type="EC" id="2.3.1.181" evidence="2"/>
<dbReference type="AlphaFoldDB" id="A0A382EV25"/>
<dbReference type="InterPro" id="IPR020605">
    <property type="entry name" value="Octanoyltransferase_CS"/>
</dbReference>
<dbReference type="GO" id="GO:0033819">
    <property type="term" value="F:lipoyl(octanoyl) transferase activity"/>
    <property type="evidence" value="ECO:0007669"/>
    <property type="project" value="UniProtKB-EC"/>
</dbReference>
<reference evidence="6" key="1">
    <citation type="submission" date="2018-05" db="EMBL/GenBank/DDBJ databases">
        <authorList>
            <person name="Lanie J.A."/>
            <person name="Ng W.-L."/>
            <person name="Kazmierczak K.M."/>
            <person name="Andrzejewski T.M."/>
            <person name="Davidsen T.M."/>
            <person name="Wayne K.J."/>
            <person name="Tettelin H."/>
            <person name="Glass J.I."/>
            <person name="Rusch D."/>
            <person name="Podicherti R."/>
            <person name="Tsui H.-C.T."/>
            <person name="Winkler M.E."/>
        </authorList>
    </citation>
    <scope>NUCLEOTIDE SEQUENCE</scope>
</reference>
<gene>
    <name evidence="6" type="ORF">METZ01_LOCUS207149</name>
</gene>
<evidence type="ECO:0000256" key="4">
    <source>
        <dbReference type="ARBA" id="ARBA00023315"/>
    </source>
</evidence>
<dbReference type="NCBIfam" id="NF010925">
    <property type="entry name" value="PRK14345.1"/>
    <property type="match status" value="1"/>
</dbReference>
<dbReference type="PANTHER" id="PTHR10993:SF7">
    <property type="entry name" value="LIPOYLTRANSFERASE 2, MITOCHONDRIAL-RELATED"/>
    <property type="match status" value="1"/>
</dbReference>
<dbReference type="PANTHER" id="PTHR10993">
    <property type="entry name" value="OCTANOYLTRANSFERASE"/>
    <property type="match status" value="1"/>
</dbReference>
<proteinExistence type="inferred from homology"/>
<dbReference type="Gene3D" id="3.30.930.10">
    <property type="entry name" value="Bira Bifunctional Protein, Domain 2"/>
    <property type="match status" value="1"/>
</dbReference>
<dbReference type="NCBIfam" id="TIGR00214">
    <property type="entry name" value="lipB"/>
    <property type="match status" value="1"/>
</dbReference>
<evidence type="ECO:0000256" key="3">
    <source>
        <dbReference type="ARBA" id="ARBA00022679"/>
    </source>
</evidence>
<comment type="pathway">
    <text evidence="1">Protein modification; protein lipoylation via endogenous pathway; protein N(6)-(lipoyl)lysine from octanoyl-[acyl-carrier-protein]: step 1/2.</text>
</comment>
<dbReference type="UniPathway" id="UPA00538">
    <property type="reaction ID" value="UER00592"/>
</dbReference>
<dbReference type="HAMAP" id="MF_00013">
    <property type="entry name" value="LipB"/>
    <property type="match status" value="1"/>
</dbReference>
<keyword evidence="4" id="KW-0012">Acyltransferase</keyword>
<dbReference type="InterPro" id="IPR004143">
    <property type="entry name" value="BPL_LPL_catalytic"/>
</dbReference>
<dbReference type="EMBL" id="UINC01046369">
    <property type="protein sequence ID" value="SVB54295.1"/>
    <property type="molecule type" value="Genomic_DNA"/>
</dbReference>
<evidence type="ECO:0000256" key="2">
    <source>
        <dbReference type="ARBA" id="ARBA00012334"/>
    </source>
</evidence>
<protein>
    <recommendedName>
        <fullName evidence="2">lipoyl(octanoyl) transferase</fullName>
        <ecNumber evidence="2">2.3.1.181</ecNumber>
    </recommendedName>
</protein>
<dbReference type="PROSITE" id="PS01313">
    <property type="entry name" value="LIPB"/>
    <property type="match status" value="1"/>
</dbReference>